<protein>
    <submittedName>
        <fullName evidence="1">Uncharacterized protein</fullName>
    </submittedName>
</protein>
<gene>
    <name evidence="1" type="ORF">NSJP_3276</name>
</gene>
<dbReference type="EMBL" id="LT828648">
    <property type="protein sequence ID" value="SLM49443.1"/>
    <property type="molecule type" value="Genomic_DNA"/>
</dbReference>
<proteinExistence type="predicted"/>
<accession>A0A1W1I9G5</accession>
<organism evidence="1 2">
    <name type="scientific">Nitrospira japonica</name>
    <dbReference type="NCBI Taxonomy" id="1325564"/>
    <lineage>
        <taxon>Bacteria</taxon>
        <taxon>Pseudomonadati</taxon>
        <taxon>Nitrospirota</taxon>
        <taxon>Nitrospiria</taxon>
        <taxon>Nitrospirales</taxon>
        <taxon>Nitrospiraceae</taxon>
        <taxon>Nitrospira</taxon>
    </lineage>
</organism>
<sequence>MRRNVSNLRSLKNQLNKSEIRNPKFETITMKEVQVPNGQIPNIKTQKLEMTNPKP</sequence>
<keyword evidence="2" id="KW-1185">Reference proteome</keyword>
<reference evidence="1 2" key="1">
    <citation type="submission" date="2017-03" db="EMBL/GenBank/DDBJ databases">
        <authorList>
            <person name="Afonso C.L."/>
            <person name="Miller P.J."/>
            <person name="Scott M.A."/>
            <person name="Spackman E."/>
            <person name="Goraichik I."/>
            <person name="Dimitrov K.M."/>
            <person name="Suarez D.L."/>
            <person name="Swayne D.E."/>
        </authorList>
    </citation>
    <scope>NUCLEOTIDE SEQUENCE [LARGE SCALE GENOMIC DNA]</scope>
    <source>
        <strain evidence="1">Genome sequencing of Nitrospira japonica strain NJ11</strain>
    </source>
</reference>
<name>A0A1W1I9G5_9BACT</name>
<evidence type="ECO:0000313" key="1">
    <source>
        <dbReference type="EMBL" id="SLM49443.1"/>
    </source>
</evidence>
<dbReference type="Proteomes" id="UP000192042">
    <property type="component" value="Chromosome I"/>
</dbReference>
<dbReference type="KEGG" id="nja:NSJP_3276"/>
<dbReference type="AlphaFoldDB" id="A0A1W1I9G5"/>
<dbReference type="STRING" id="1325564.NSJP_3276"/>
<evidence type="ECO:0000313" key="2">
    <source>
        <dbReference type="Proteomes" id="UP000192042"/>
    </source>
</evidence>